<organism evidence="4 5">
    <name type="scientific">Cudoniella acicularis</name>
    <dbReference type="NCBI Taxonomy" id="354080"/>
    <lineage>
        <taxon>Eukaryota</taxon>
        <taxon>Fungi</taxon>
        <taxon>Dikarya</taxon>
        <taxon>Ascomycota</taxon>
        <taxon>Pezizomycotina</taxon>
        <taxon>Leotiomycetes</taxon>
        <taxon>Helotiales</taxon>
        <taxon>Tricladiaceae</taxon>
        <taxon>Cudoniella</taxon>
    </lineage>
</organism>
<dbReference type="AlphaFoldDB" id="A0A8H4RRD1"/>
<dbReference type="Pfam" id="PF07910">
    <property type="entry name" value="Peptidase_C78"/>
    <property type="match status" value="1"/>
</dbReference>
<feature type="domain" description="C2H2-type" evidence="3">
    <location>
        <begin position="63"/>
        <end position="86"/>
    </location>
</feature>
<dbReference type="Proteomes" id="UP000566819">
    <property type="component" value="Unassembled WGS sequence"/>
</dbReference>
<feature type="compositionally biased region" description="Low complexity" evidence="2">
    <location>
        <begin position="161"/>
        <end position="171"/>
    </location>
</feature>
<feature type="region of interest" description="Disordered" evidence="2">
    <location>
        <begin position="125"/>
        <end position="186"/>
    </location>
</feature>
<dbReference type="GO" id="GO:0016787">
    <property type="term" value="F:hydrolase activity"/>
    <property type="evidence" value="ECO:0007669"/>
    <property type="project" value="UniProtKB-KW"/>
</dbReference>
<reference evidence="4 5" key="1">
    <citation type="submission" date="2020-03" db="EMBL/GenBank/DDBJ databases">
        <title>Draft Genome Sequence of Cudoniella acicularis.</title>
        <authorList>
            <person name="Buettner E."/>
            <person name="Kellner H."/>
        </authorList>
    </citation>
    <scope>NUCLEOTIDE SEQUENCE [LARGE SCALE GENOMIC DNA]</scope>
    <source>
        <strain evidence="4 5">DSM 108380</strain>
    </source>
</reference>
<evidence type="ECO:0000313" key="5">
    <source>
        <dbReference type="Proteomes" id="UP000566819"/>
    </source>
</evidence>
<sequence>MGQDEICCPFCGFDTNSEYQIMLHMETKHAEGDESPFVVKDDDASIAAILAMDEERSTEPQYSNCPVEGCGEALLWSEFDSHLEMHSAELETGDDESGPASKKLKLNPAAEASFSTKLSHALRNIDDVDDRSSSSRSPESDRQEKAKDIWKKMLKMPDTPSKSSSSTTTSKNARRRLGKSELGPHANEKQMPSWLVKLLESDGEMTTVNRLDGDGKLKKVKFCPNRTSGILPVLEQLLRQDRSTEYAYLCDPAVKHVSKLKREGGFCGYRNIQMLSSYIIGARSQGHQYFNGKIPTIFDIQEYIENAWDIGINTQGRVETGGIRGTRKYIGTPDAQAMFCSLGIACDAQGLKPKKDKKDAPSAYHLLFQAVEAYFANGCVDFNSKVRCTTLPPIYFQHPGHSMTIVGFERRSDGTKDILVFDPMFHDAPNITKLIGQRFTHKAPADALKAYRRGVPYLRKYNEFELLKFVPSICSRLILLTINED</sequence>
<name>A0A8H4RRD1_9HELO</name>
<comment type="caution">
    <text evidence="4">The sequence shown here is derived from an EMBL/GenBank/DDBJ whole genome shotgun (WGS) entry which is preliminary data.</text>
</comment>
<dbReference type="InterPro" id="IPR012462">
    <property type="entry name" value="UFSP1/2_DUB_cat"/>
</dbReference>
<dbReference type="EMBL" id="JAAMPI010000169">
    <property type="protein sequence ID" value="KAF4634667.1"/>
    <property type="molecule type" value="Genomic_DNA"/>
</dbReference>
<dbReference type="SMART" id="SM00355">
    <property type="entry name" value="ZnF_C2H2"/>
    <property type="match status" value="2"/>
</dbReference>
<keyword evidence="5" id="KW-1185">Reference proteome</keyword>
<proteinExistence type="predicted"/>
<feature type="compositionally biased region" description="Basic and acidic residues" evidence="2">
    <location>
        <begin position="125"/>
        <end position="151"/>
    </location>
</feature>
<evidence type="ECO:0000313" key="4">
    <source>
        <dbReference type="EMBL" id="KAF4634667.1"/>
    </source>
</evidence>
<dbReference type="InterPro" id="IPR013087">
    <property type="entry name" value="Znf_C2H2_type"/>
</dbReference>
<dbReference type="Gene3D" id="3.90.70.130">
    <property type="match status" value="1"/>
</dbReference>
<evidence type="ECO:0000259" key="3">
    <source>
        <dbReference type="SMART" id="SM00355"/>
    </source>
</evidence>
<evidence type="ECO:0000256" key="1">
    <source>
        <dbReference type="ARBA" id="ARBA00022801"/>
    </source>
</evidence>
<keyword evidence="1" id="KW-0378">Hydrolase</keyword>
<accession>A0A8H4RRD1</accession>
<evidence type="ECO:0000256" key="2">
    <source>
        <dbReference type="SAM" id="MobiDB-lite"/>
    </source>
</evidence>
<gene>
    <name evidence="4" type="ORF">G7Y89_g3448</name>
</gene>
<protein>
    <recommendedName>
        <fullName evidence="3">C2H2-type domain-containing protein</fullName>
    </recommendedName>
</protein>
<feature type="domain" description="C2H2-type" evidence="3">
    <location>
        <begin position="6"/>
        <end position="29"/>
    </location>
</feature>
<dbReference type="OrthoDB" id="288987at2759"/>